<proteinExistence type="predicted"/>
<dbReference type="Proteomes" id="UP000074866">
    <property type="component" value="Unassembled WGS sequence"/>
</dbReference>
<reference evidence="1 2" key="1">
    <citation type="journal article" date="2016" name="Front. Microbiol.">
        <title>Genomic Resource of Rice Seed Associated Bacteria.</title>
        <authorList>
            <person name="Midha S."/>
            <person name="Bansal K."/>
            <person name="Sharma S."/>
            <person name="Kumar N."/>
            <person name="Patil P.P."/>
            <person name="Chaudhry V."/>
            <person name="Patil P.B."/>
        </authorList>
    </citation>
    <scope>NUCLEOTIDE SEQUENCE [LARGE SCALE GENOMIC DNA]</scope>
    <source>
        <strain evidence="1 2">NS115</strain>
    </source>
</reference>
<sequence length="224" mass="25139">MQFWLSYNNGAERYQLPVNPPSIKISGSHGFQDIEVDGLGEYTVIGDGKLKEITISSFFPRDYNPVYCEHTDIHDPWTYVETIEKWIDSRRPIRLVITGTPINIAVTVRSFTYESDRNGSVGDIYYELSLKEYVFIDFSRQVRITGSGSGKGPAAKAKVTTKAARPDPVAKPKTHKVVSGDSLWKIAQKIYGDGSKYRKIYDANKAKIGKDPNRISVGMELVIP</sequence>
<accession>A0ACC4ZZH0</accession>
<evidence type="ECO:0000313" key="1">
    <source>
        <dbReference type="EMBL" id="KTS84414.1"/>
    </source>
</evidence>
<keyword evidence="2" id="KW-1185">Reference proteome</keyword>
<comment type="caution">
    <text evidence="1">The sequence shown here is derived from an EMBL/GenBank/DDBJ whole genome shotgun (WGS) entry which is preliminary data.</text>
</comment>
<organism evidence="1 2">
    <name type="scientific">Paenibacillus jamilae</name>
    <dbReference type="NCBI Taxonomy" id="114136"/>
    <lineage>
        <taxon>Bacteria</taxon>
        <taxon>Bacillati</taxon>
        <taxon>Bacillota</taxon>
        <taxon>Bacilli</taxon>
        <taxon>Bacillales</taxon>
        <taxon>Paenibacillaceae</taxon>
        <taxon>Paenibacillus</taxon>
    </lineage>
</organism>
<evidence type="ECO:0000313" key="2">
    <source>
        <dbReference type="Proteomes" id="UP000074866"/>
    </source>
</evidence>
<protein>
    <submittedName>
        <fullName evidence="1">Peptidoglycan-binding protein</fullName>
    </submittedName>
</protein>
<dbReference type="EMBL" id="LDRX01000015">
    <property type="protein sequence ID" value="KTS84414.1"/>
    <property type="molecule type" value="Genomic_DNA"/>
</dbReference>
<name>A0ACC4ZZH0_9BACL</name>
<gene>
    <name evidence="1" type="ORF">NS115_03490</name>
</gene>